<evidence type="ECO:0000259" key="1">
    <source>
        <dbReference type="Pfam" id="PF04471"/>
    </source>
</evidence>
<dbReference type="GO" id="GO:0015666">
    <property type="term" value="F:restriction endodeoxyribonuclease activity"/>
    <property type="evidence" value="ECO:0007669"/>
    <property type="project" value="TreeGrafter"/>
</dbReference>
<dbReference type="Gene3D" id="3.40.1350.10">
    <property type="match status" value="1"/>
</dbReference>
<reference evidence="2 3" key="1">
    <citation type="journal article" date="2015" name="Stand. Genomic Sci.">
        <title>Genomic Encyclopedia of Bacterial and Archaeal Type Strains, Phase III: the genomes of soil and plant-associated and newly described type strains.</title>
        <authorList>
            <person name="Whitman W.B."/>
            <person name="Woyke T."/>
            <person name="Klenk H.P."/>
            <person name="Zhou Y."/>
            <person name="Lilburn T.G."/>
            <person name="Beck B.J."/>
            <person name="De Vos P."/>
            <person name="Vandamme P."/>
            <person name="Eisen J.A."/>
            <person name="Garrity G."/>
            <person name="Hugenholtz P."/>
            <person name="Kyrpides N.C."/>
        </authorList>
    </citation>
    <scope>NUCLEOTIDE SEQUENCE [LARGE SCALE GENOMIC DNA]</scope>
    <source>
        <strain evidence="2 3">ASC-9842</strain>
    </source>
</reference>
<dbReference type="PANTHER" id="PTHR30015">
    <property type="entry name" value="MRR RESTRICTION SYSTEM PROTEIN"/>
    <property type="match status" value="1"/>
</dbReference>
<dbReference type="OrthoDB" id="5782056at2"/>
<accession>A0A4Q7RZW5</accession>
<keyword evidence="3" id="KW-1185">Reference proteome</keyword>
<name>A0A4Q7RZW5_9BURK</name>
<feature type="domain" description="Restriction endonuclease type IV Mrr" evidence="1">
    <location>
        <begin position="51"/>
        <end position="162"/>
    </location>
</feature>
<gene>
    <name evidence="2" type="ORF">EV147_2588</name>
</gene>
<evidence type="ECO:0000313" key="2">
    <source>
        <dbReference type="EMBL" id="RZT39393.1"/>
    </source>
</evidence>
<dbReference type="GO" id="GO:0009307">
    <property type="term" value="P:DNA restriction-modification system"/>
    <property type="evidence" value="ECO:0007669"/>
    <property type="project" value="InterPro"/>
</dbReference>
<dbReference type="InterPro" id="IPR007560">
    <property type="entry name" value="Restrct_endonuc_IV_Mrr"/>
</dbReference>
<dbReference type="GO" id="GO:0003677">
    <property type="term" value="F:DNA binding"/>
    <property type="evidence" value="ECO:0007669"/>
    <property type="project" value="InterPro"/>
</dbReference>
<dbReference type="InterPro" id="IPR052906">
    <property type="entry name" value="Type_IV_Methyl-Rstrct_Enzyme"/>
</dbReference>
<dbReference type="InterPro" id="IPR011856">
    <property type="entry name" value="tRNA_endonuc-like_dom_sf"/>
</dbReference>
<dbReference type="InterPro" id="IPR011335">
    <property type="entry name" value="Restrct_endonuc-II-like"/>
</dbReference>
<dbReference type="Pfam" id="PF04471">
    <property type="entry name" value="Mrr_cat"/>
    <property type="match status" value="1"/>
</dbReference>
<dbReference type="SUPFAM" id="SSF52980">
    <property type="entry name" value="Restriction endonuclease-like"/>
    <property type="match status" value="1"/>
</dbReference>
<organism evidence="2 3">
    <name type="scientific">Cupriavidus agavae</name>
    <dbReference type="NCBI Taxonomy" id="1001822"/>
    <lineage>
        <taxon>Bacteria</taxon>
        <taxon>Pseudomonadati</taxon>
        <taxon>Pseudomonadota</taxon>
        <taxon>Betaproteobacteria</taxon>
        <taxon>Burkholderiales</taxon>
        <taxon>Burkholderiaceae</taxon>
        <taxon>Cupriavidus</taxon>
    </lineage>
</organism>
<dbReference type="PANTHER" id="PTHR30015:SF7">
    <property type="entry name" value="TYPE IV METHYL-DIRECTED RESTRICTION ENZYME ECOKMRR"/>
    <property type="match status" value="1"/>
</dbReference>
<dbReference type="Proteomes" id="UP000291078">
    <property type="component" value="Unassembled WGS sequence"/>
</dbReference>
<sequence>MDAAAAMMEAGKALQSSQQQTIETDKTNRLRQLRHFEQPEVARDDFSIELLRALSWNRFEQLCGAYFAAHGFRADQRSHGADGGIDIRLYFKDLPTPVKLIQCKGWRKKRVDVEPIRALAGVMTRENVREGVFVTMSDFTRPAREEASQARIMAIDGADMVARLRALAPDRKAPLLALAVEGEYWRPACSRCGAQMRPVTNVDRPFWGCSNFARKSCRSRIEVGG</sequence>
<protein>
    <submittedName>
        <fullName evidence="2">Restriction system protein</fullName>
    </submittedName>
</protein>
<dbReference type="RefSeq" id="WP_157994682.1">
    <property type="nucleotide sequence ID" value="NZ_SGXM01000002.1"/>
</dbReference>
<dbReference type="EMBL" id="SGXM01000002">
    <property type="protein sequence ID" value="RZT39393.1"/>
    <property type="molecule type" value="Genomic_DNA"/>
</dbReference>
<comment type="caution">
    <text evidence="2">The sequence shown here is derived from an EMBL/GenBank/DDBJ whole genome shotgun (WGS) entry which is preliminary data.</text>
</comment>
<dbReference type="AlphaFoldDB" id="A0A4Q7RZW5"/>
<proteinExistence type="predicted"/>
<evidence type="ECO:0000313" key="3">
    <source>
        <dbReference type="Proteomes" id="UP000291078"/>
    </source>
</evidence>